<keyword evidence="5 8" id="KW-0067">ATP-binding</keyword>
<comment type="subcellular location">
    <subcellularLocation>
        <location evidence="8">Mitochondrion matrix</location>
    </subcellularLocation>
</comment>
<evidence type="ECO:0000256" key="2">
    <source>
        <dbReference type="ARBA" id="ARBA00022679"/>
    </source>
</evidence>
<dbReference type="OrthoDB" id="187166at2759"/>
<dbReference type="InterPro" id="IPR004358">
    <property type="entry name" value="Sig_transdc_His_kin-like_C"/>
</dbReference>
<dbReference type="InterPro" id="IPR018955">
    <property type="entry name" value="BCDHK/PDK_N"/>
</dbReference>
<dbReference type="PRINTS" id="PR00344">
    <property type="entry name" value="BCTRLSENSOR"/>
</dbReference>
<dbReference type="InterPro" id="IPR036784">
    <property type="entry name" value="AK/P_DHK_N_sf"/>
</dbReference>
<dbReference type="EC" id="2.7.11.-" evidence="8"/>
<evidence type="ECO:0000313" key="11">
    <source>
        <dbReference type="Proteomes" id="UP000002630"/>
    </source>
</evidence>
<dbReference type="InterPro" id="IPR036890">
    <property type="entry name" value="HATPase_C_sf"/>
</dbReference>
<evidence type="ECO:0000259" key="9">
    <source>
        <dbReference type="PROSITE" id="PS50109"/>
    </source>
</evidence>
<dbReference type="GO" id="GO:0004740">
    <property type="term" value="F:pyruvate dehydrogenase (acetyl-transferring) kinase activity"/>
    <property type="evidence" value="ECO:0007669"/>
    <property type="project" value="TreeGrafter"/>
</dbReference>
<dbReference type="Gene3D" id="3.30.565.10">
    <property type="entry name" value="Histidine kinase-like ATPase, C-terminal domain"/>
    <property type="match status" value="1"/>
</dbReference>
<dbReference type="EMBL" id="FN649744">
    <property type="protein sequence ID" value="CBJ48758.1"/>
    <property type="molecule type" value="Genomic_DNA"/>
</dbReference>
<comment type="catalytic activity">
    <reaction evidence="7">
        <text>L-seryl-[pyruvate dehydrogenase E1 alpha subunit] + ATP = O-phospho-L-seryl-[pyruvate dehydrogenase E1 alpha subunit] + ADP + H(+)</text>
        <dbReference type="Rhea" id="RHEA:23052"/>
        <dbReference type="Rhea" id="RHEA-COMP:13689"/>
        <dbReference type="Rhea" id="RHEA-COMP:13690"/>
        <dbReference type="ChEBI" id="CHEBI:15378"/>
        <dbReference type="ChEBI" id="CHEBI:29999"/>
        <dbReference type="ChEBI" id="CHEBI:30616"/>
        <dbReference type="ChEBI" id="CHEBI:83421"/>
        <dbReference type="ChEBI" id="CHEBI:456216"/>
        <dbReference type="EC" id="2.7.11.2"/>
    </reaction>
</comment>
<dbReference type="InterPro" id="IPR039028">
    <property type="entry name" value="BCKD/PDK"/>
</dbReference>
<dbReference type="InterPro" id="IPR005467">
    <property type="entry name" value="His_kinase_dom"/>
</dbReference>
<keyword evidence="4 8" id="KW-0418">Kinase</keyword>
<dbReference type="PANTHER" id="PTHR11947:SF3">
    <property type="entry name" value="[PYRUVATE DEHYDROGENASE (ACETYL-TRANSFERRING)] KINASE, MITOCHONDRIAL"/>
    <property type="match status" value="1"/>
</dbReference>
<dbReference type="Pfam" id="PF02518">
    <property type="entry name" value="HATPase_c"/>
    <property type="match status" value="1"/>
</dbReference>
<dbReference type="InParanoid" id="D7G281"/>
<evidence type="ECO:0000256" key="8">
    <source>
        <dbReference type="RuleBase" id="RU366032"/>
    </source>
</evidence>
<sequence length="290" mass="32179">MIERMAPSALGGSSSSRRAPQRLLRAIETYTARHPVRATLRGLVHHGRHARSKFVSHHLRDQLCVRLSHQMRRLELFPRPAGASTHYLDQLFRVHADTFQELRDAGSVVERMLSHGTREDSLRQQRCDPLDDFRRTVDAVNNRHAPNVGDVDARASCIPSHVHHILFEVLKNALKATTTAHASVANTLPPVRVRIAQGKRQVSVCVSDEGGGMAMDTARDAFKYLWTSSETYDEVQAKHAANASFQPAIDPLSGMGIGLPVSRLYARHFGGDLRMLSLQGHGCAFHAGRP</sequence>
<dbReference type="PROSITE" id="PS50109">
    <property type="entry name" value="HIS_KIN"/>
    <property type="match status" value="1"/>
</dbReference>
<dbReference type="eggNOG" id="KOG0787">
    <property type="taxonomic scope" value="Eukaryota"/>
</dbReference>
<keyword evidence="11" id="KW-1185">Reference proteome</keyword>
<feature type="domain" description="Histidine kinase" evidence="9">
    <location>
        <begin position="159"/>
        <end position="290"/>
    </location>
</feature>
<accession>D7G281</accession>
<evidence type="ECO:0000256" key="4">
    <source>
        <dbReference type="ARBA" id="ARBA00022777"/>
    </source>
</evidence>
<evidence type="ECO:0000313" key="10">
    <source>
        <dbReference type="EMBL" id="CBJ48758.1"/>
    </source>
</evidence>
<keyword evidence="6 8" id="KW-0496">Mitochondrion</keyword>
<dbReference type="GO" id="GO:0005759">
    <property type="term" value="C:mitochondrial matrix"/>
    <property type="evidence" value="ECO:0007669"/>
    <property type="project" value="UniProtKB-SubCell"/>
</dbReference>
<evidence type="ECO:0000256" key="1">
    <source>
        <dbReference type="ARBA" id="ARBA00006155"/>
    </source>
</evidence>
<gene>
    <name evidence="10" type="ORF">Esi_0047_0053</name>
</gene>
<proteinExistence type="inferred from homology"/>
<dbReference type="Proteomes" id="UP000002630">
    <property type="component" value="Linkage Group LG19"/>
</dbReference>
<dbReference type="PANTHER" id="PTHR11947">
    <property type="entry name" value="PYRUVATE DEHYDROGENASE KINASE"/>
    <property type="match status" value="1"/>
</dbReference>
<keyword evidence="10" id="KW-0670">Pyruvate</keyword>
<evidence type="ECO:0000256" key="6">
    <source>
        <dbReference type="ARBA" id="ARBA00023128"/>
    </source>
</evidence>
<name>D7G281_ECTSI</name>
<dbReference type="SUPFAM" id="SSF69012">
    <property type="entry name" value="alpha-ketoacid dehydrogenase kinase, N-terminal domain"/>
    <property type="match status" value="1"/>
</dbReference>
<dbReference type="InterPro" id="IPR003594">
    <property type="entry name" value="HATPase_dom"/>
</dbReference>
<keyword evidence="2 8" id="KW-0808">Transferase</keyword>
<reference evidence="10 11" key="1">
    <citation type="journal article" date="2010" name="Nature">
        <title>The Ectocarpus genome and the independent evolution of multicellularity in brown algae.</title>
        <authorList>
            <person name="Cock J.M."/>
            <person name="Sterck L."/>
            <person name="Rouze P."/>
            <person name="Scornet D."/>
            <person name="Allen A.E."/>
            <person name="Amoutzias G."/>
            <person name="Anthouard V."/>
            <person name="Artiguenave F."/>
            <person name="Aury J.M."/>
            <person name="Badger J.H."/>
            <person name="Beszteri B."/>
            <person name="Billiau K."/>
            <person name="Bonnet E."/>
            <person name="Bothwell J.H."/>
            <person name="Bowler C."/>
            <person name="Boyen C."/>
            <person name="Brownlee C."/>
            <person name="Carrano C.J."/>
            <person name="Charrier B."/>
            <person name="Cho G.Y."/>
            <person name="Coelho S.M."/>
            <person name="Collen J."/>
            <person name="Corre E."/>
            <person name="Da Silva C."/>
            <person name="Delage L."/>
            <person name="Delaroque N."/>
            <person name="Dittami S.M."/>
            <person name="Doulbeau S."/>
            <person name="Elias M."/>
            <person name="Farnham G."/>
            <person name="Gachon C.M."/>
            <person name="Gschloessl B."/>
            <person name="Heesch S."/>
            <person name="Jabbari K."/>
            <person name="Jubin C."/>
            <person name="Kawai H."/>
            <person name="Kimura K."/>
            <person name="Kloareg B."/>
            <person name="Kupper F.C."/>
            <person name="Lang D."/>
            <person name="Le Bail A."/>
            <person name="Leblanc C."/>
            <person name="Lerouge P."/>
            <person name="Lohr M."/>
            <person name="Lopez P.J."/>
            <person name="Martens C."/>
            <person name="Maumus F."/>
            <person name="Michel G."/>
            <person name="Miranda-Saavedra D."/>
            <person name="Morales J."/>
            <person name="Moreau H."/>
            <person name="Motomura T."/>
            <person name="Nagasato C."/>
            <person name="Napoli C.A."/>
            <person name="Nelson D.R."/>
            <person name="Nyvall-Collen P."/>
            <person name="Peters A.F."/>
            <person name="Pommier C."/>
            <person name="Potin P."/>
            <person name="Poulain J."/>
            <person name="Quesneville H."/>
            <person name="Read B."/>
            <person name="Rensing S.A."/>
            <person name="Ritter A."/>
            <person name="Rousvoal S."/>
            <person name="Samanta M."/>
            <person name="Samson G."/>
            <person name="Schroeder D.C."/>
            <person name="Segurens B."/>
            <person name="Strittmatter M."/>
            <person name="Tonon T."/>
            <person name="Tregear J.W."/>
            <person name="Valentin K."/>
            <person name="von Dassow P."/>
            <person name="Yamagishi T."/>
            <person name="Van de Peer Y."/>
            <person name="Wincker P."/>
        </authorList>
    </citation>
    <scope>NUCLEOTIDE SEQUENCE [LARGE SCALE GENOMIC DNA]</scope>
    <source>
        <strain evidence="11">Ec32 / CCAP1310/4</strain>
    </source>
</reference>
<dbReference type="STRING" id="2880.D7G281"/>
<keyword evidence="3 8" id="KW-0547">Nucleotide-binding</keyword>
<dbReference type="GO" id="GO:0010906">
    <property type="term" value="P:regulation of glucose metabolic process"/>
    <property type="evidence" value="ECO:0007669"/>
    <property type="project" value="TreeGrafter"/>
</dbReference>
<dbReference type="GO" id="GO:0005524">
    <property type="term" value="F:ATP binding"/>
    <property type="evidence" value="ECO:0007669"/>
    <property type="project" value="UniProtKB-UniRule"/>
</dbReference>
<evidence type="ECO:0000256" key="5">
    <source>
        <dbReference type="ARBA" id="ARBA00022840"/>
    </source>
</evidence>
<protein>
    <recommendedName>
        <fullName evidence="8">Protein-serine/threonine kinase</fullName>
        <ecNumber evidence="8">2.7.11.-</ecNumber>
    </recommendedName>
</protein>
<dbReference type="AlphaFoldDB" id="D7G281"/>
<evidence type="ECO:0000256" key="3">
    <source>
        <dbReference type="ARBA" id="ARBA00022741"/>
    </source>
</evidence>
<comment type="similarity">
    <text evidence="1 8">Belongs to the PDK/BCKDK protein kinase family.</text>
</comment>
<dbReference type="Pfam" id="PF10436">
    <property type="entry name" value="BCDHK_Adom3"/>
    <property type="match status" value="1"/>
</dbReference>
<dbReference type="SUPFAM" id="SSF55874">
    <property type="entry name" value="ATPase domain of HSP90 chaperone/DNA topoisomerase II/histidine kinase"/>
    <property type="match status" value="1"/>
</dbReference>
<dbReference type="SMART" id="SM00387">
    <property type="entry name" value="HATPase_c"/>
    <property type="match status" value="1"/>
</dbReference>
<evidence type="ECO:0000256" key="7">
    <source>
        <dbReference type="ARBA" id="ARBA00048201"/>
    </source>
</evidence>
<organism evidence="10 11">
    <name type="scientific">Ectocarpus siliculosus</name>
    <name type="common">Brown alga</name>
    <name type="synonym">Conferva siliculosa</name>
    <dbReference type="NCBI Taxonomy" id="2880"/>
    <lineage>
        <taxon>Eukaryota</taxon>
        <taxon>Sar</taxon>
        <taxon>Stramenopiles</taxon>
        <taxon>Ochrophyta</taxon>
        <taxon>PX clade</taxon>
        <taxon>Phaeophyceae</taxon>
        <taxon>Ectocarpales</taxon>
        <taxon>Ectocarpaceae</taxon>
        <taxon>Ectocarpus</taxon>
    </lineage>
</organism>
<dbReference type="EMBL" id="FN648674">
    <property type="protein sequence ID" value="CBJ48758.1"/>
    <property type="molecule type" value="Genomic_DNA"/>
</dbReference>